<dbReference type="InterPro" id="IPR044965">
    <property type="entry name" value="Glyco_hydro_17_plant"/>
</dbReference>
<dbReference type="InterPro" id="IPR000490">
    <property type="entry name" value="Glyco_hydro_17"/>
</dbReference>
<evidence type="ECO:0000313" key="7">
    <source>
        <dbReference type="Proteomes" id="UP000585474"/>
    </source>
</evidence>
<dbReference type="Proteomes" id="UP000585474">
    <property type="component" value="Unassembled WGS sequence"/>
</dbReference>
<gene>
    <name evidence="6" type="ORF">Acr_00g0037390</name>
</gene>
<dbReference type="OrthoDB" id="1929902at2759"/>
<dbReference type="SUPFAM" id="SSF51445">
    <property type="entry name" value="(Trans)glycosidases"/>
    <property type="match status" value="1"/>
</dbReference>
<sequence>MLEFLRQIGLYLVVNTYPFFAYGSLPSLISLYYALFRENPGVVDSHNGLRYLSLFDAQIDAVYAAMSALKHDDIKMVVIETGWPSKGDPNEAGAGLENAAAYNGNLVCRVLTGGPVEATRRSDRFEGLPGQLVSGSGERLTTPMGSGEGNFSASASGQTWCVENGEAGKAKL</sequence>
<proteinExistence type="inferred from homology"/>
<evidence type="ECO:0000256" key="3">
    <source>
        <dbReference type="ARBA" id="ARBA00023295"/>
    </source>
</evidence>
<evidence type="ECO:0000313" key="6">
    <source>
        <dbReference type="EMBL" id="GFS35023.1"/>
    </source>
</evidence>
<keyword evidence="7" id="KW-1185">Reference proteome</keyword>
<evidence type="ECO:0000256" key="5">
    <source>
        <dbReference type="SAM" id="MobiDB-lite"/>
    </source>
</evidence>
<reference evidence="7" key="1">
    <citation type="submission" date="2019-07" db="EMBL/GenBank/DDBJ databases">
        <title>De Novo Assembly of kiwifruit Actinidia rufa.</title>
        <authorList>
            <person name="Sugita-Konishi S."/>
            <person name="Sato K."/>
            <person name="Mori E."/>
            <person name="Abe Y."/>
            <person name="Kisaki G."/>
            <person name="Hamano K."/>
            <person name="Suezawa K."/>
            <person name="Otani M."/>
            <person name="Fukuda T."/>
            <person name="Manabe T."/>
            <person name="Gomi K."/>
            <person name="Tabuchi M."/>
            <person name="Akimitsu K."/>
            <person name="Kataoka I."/>
        </authorList>
    </citation>
    <scope>NUCLEOTIDE SEQUENCE [LARGE SCALE GENOMIC DNA]</scope>
    <source>
        <strain evidence="7">cv. Fuchu</strain>
    </source>
</reference>
<comment type="caution">
    <text evidence="6">The sequence shown here is derived from an EMBL/GenBank/DDBJ whole genome shotgun (WGS) entry which is preliminary data.</text>
</comment>
<name>A0A7J0DGU9_9ERIC</name>
<evidence type="ECO:0000256" key="2">
    <source>
        <dbReference type="ARBA" id="ARBA00022801"/>
    </source>
</evidence>
<keyword evidence="2 6" id="KW-0378">Hydrolase</keyword>
<dbReference type="InterPro" id="IPR017853">
    <property type="entry name" value="GH"/>
</dbReference>
<evidence type="ECO:0000256" key="4">
    <source>
        <dbReference type="RuleBase" id="RU004335"/>
    </source>
</evidence>
<comment type="similarity">
    <text evidence="1 4">Belongs to the glycosyl hydrolase 17 family.</text>
</comment>
<accession>A0A7J0DGU9</accession>
<protein>
    <submittedName>
        <fullName evidence="6">O-Glycosyl hydrolases family 17 protein</fullName>
    </submittedName>
</protein>
<dbReference type="Pfam" id="PF00332">
    <property type="entry name" value="Glyco_hydro_17"/>
    <property type="match status" value="1"/>
</dbReference>
<feature type="region of interest" description="Disordered" evidence="5">
    <location>
        <begin position="125"/>
        <end position="155"/>
    </location>
</feature>
<evidence type="ECO:0000256" key="1">
    <source>
        <dbReference type="ARBA" id="ARBA00008773"/>
    </source>
</evidence>
<dbReference type="PANTHER" id="PTHR32227">
    <property type="entry name" value="GLUCAN ENDO-1,3-BETA-GLUCOSIDASE BG1-RELATED-RELATED"/>
    <property type="match status" value="1"/>
</dbReference>
<organism evidence="6 7">
    <name type="scientific">Actinidia rufa</name>
    <dbReference type="NCBI Taxonomy" id="165716"/>
    <lineage>
        <taxon>Eukaryota</taxon>
        <taxon>Viridiplantae</taxon>
        <taxon>Streptophyta</taxon>
        <taxon>Embryophyta</taxon>
        <taxon>Tracheophyta</taxon>
        <taxon>Spermatophyta</taxon>
        <taxon>Magnoliopsida</taxon>
        <taxon>eudicotyledons</taxon>
        <taxon>Gunneridae</taxon>
        <taxon>Pentapetalae</taxon>
        <taxon>asterids</taxon>
        <taxon>Ericales</taxon>
        <taxon>Actinidiaceae</taxon>
        <taxon>Actinidia</taxon>
    </lineage>
</organism>
<dbReference type="Gene3D" id="3.20.20.80">
    <property type="entry name" value="Glycosidases"/>
    <property type="match status" value="1"/>
</dbReference>
<dbReference type="EMBL" id="BJWL01000220">
    <property type="protein sequence ID" value="GFS35023.1"/>
    <property type="molecule type" value="Genomic_DNA"/>
</dbReference>
<dbReference type="AlphaFoldDB" id="A0A7J0DGU9"/>
<dbReference type="GO" id="GO:0004553">
    <property type="term" value="F:hydrolase activity, hydrolyzing O-glycosyl compounds"/>
    <property type="evidence" value="ECO:0007669"/>
    <property type="project" value="InterPro"/>
</dbReference>
<keyword evidence="3" id="KW-0326">Glycosidase</keyword>
<dbReference type="GO" id="GO:0005975">
    <property type="term" value="P:carbohydrate metabolic process"/>
    <property type="evidence" value="ECO:0007669"/>
    <property type="project" value="InterPro"/>
</dbReference>